<sequence>MAPNKLSHLQKCEKNPYKTIVEQIFTLLTITSSLDHSIKSSRISLQYSKRFYYKGSLYLQGCYGRVEKKSAPNPRRPKIRNRAKSTPYKKISRPTLRKFYFLMKKN</sequence>
<organism evidence="1">
    <name type="scientific">Culex pipiens</name>
    <name type="common">House mosquito</name>
    <dbReference type="NCBI Taxonomy" id="7175"/>
    <lineage>
        <taxon>Eukaryota</taxon>
        <taxon>Metazoa</taxon>
        <taxon>Ecdysozoa</taxon>
        <taxon>Arthropoda</taxon>
        <taxon>Hexapoda</taxon>
        <taxon>Insecta</taxon>
        <taxon>Pterygota</taxon>
        <taxon>Neoptera</taxon>
        <taxon>Endopterygota</taxon>
        <taxon>Diptera</taxon>
        <taxon>Nematocera</taxon>
        <taxon>Culicoidea</taxon>
        <taxon>Culicidae</taxon>
        <taxon>Culicinae</taxon>
        <taxon>Culicini</taxon>
        <taxon>Culex</taxon>
        <taxon>Culex</taxon>
    </lineage>
</organism>
<dbReference type="EMBL" id="HBUE01141032">
    <property type="protein sequence ID" value="CAG6500766.1"/>
    <property type="molecule type" value="Transcribed_RNA"/>
</dbReference>
<dbReference type="AlphaFoldDB" id="A0A8D8D115"/>
<protein>
    <submittedName>
        <fullName evidence="1">(northern house mosquito) hypothetical protein</fullName>
    </submittedName>
</protein>
<proteinExistence type="predicted"/>
<name>A0A8D8D115_CULPI</name>
<reference evidence="1" key="1">
    <citation type="submission" date="2021-05" db="EMBL/GenBank/DDBJ databases">
        <authorList>
            <person name="Alioto T."/>
            <person name="Alioto T."/>
            <person name="Gomez Garrido J."/>
        </authorList>
    </citation>
    <scope>NUCLEOTIDE SEQUENCE</scope>
</reference>
<evidence type="ECO:0000313" key="1">
    <source>
        <dbReference type="EMBL" id="CAG6500766.1"/>
    </source>
</evidence>
<accession>A0A8D8D115</accession>